<evidence type="ECO:0000313" key="3">
    <source>
        <dbReference type="Proteomes" id="UP000192578"/>
    </source>
</evidence>
<name>A0A9X6RLU1_HYPEX</name>
<reference evidence="3" key="1">
    <citation type="submission" date="2017-01" db="EMBL/GenBank/DDBJ databases">
        <title>Comparative genomics of anhydrobiosis in the tardigrade Hypsibius dujardini.</title>
        <authorList>
            <person name="Yoshida Y."/>
            <person name="Koutsovoulos G."/>
            <person name="Laetsch D."/>
            <person name="Stevens L."/>
            <person name="Kumar S."/>
            <person name="Horikawa D."/>
            <person name="Ishino K."/>
            <person name="Komine S."/>
            <person name="Tomita M."/>
            <person name="Blaxter M."/>
            <person name="Arakawa K."/>
        </authorList>
    </citation>
    <scope>NUCLEOTIDE SEQUENCE [LARGE SCALE GENOMIC DNA]</scope>
    <source>
        <strain evidence="3">Z151</strain>
    </source>
</reference>
<sequence length="164" mass="18169">MLSLSTCIRALNLGAGVRGEVSHCIWSVGRPRTRGAVYCLVEQCAHSPLMAPSIDWAEQCAHSPLVAPSIDWTEQCAHSPLMAPSTGWTEQCAHSPLIDPLPTTQLRERLPTSLTPKFNPHGPTRNPTRSAKPDKPEPKFFILPEPIPNPTRNPKKIIYRKTSY</sequence>
<accession>A0A9X6RLU1</accession>
<organism evidence="2 3">
    <name type="scientific">Hypsibius exemplaris</name>
    <name type="common">Freshwater tardigrade</name>
    <dbReference type="NCBI Taxonomy" id="2072580"/>
    <lineage>
        <taxon>Eukaryota</taxon>
        <taxon>Metazoa</taxon>
        <taxon>Ecdysozoa</taxon>
        <taxon>Tardigrada</taxon>
        <taxon>Eutardigrada</taxon>
        <taxon>Parachela</taxon>
        <taxon>Hypsibioidea</taxon>
        <taxon>Hypsibiidae</taxon>
        <taxon>Hypsibius</taxon>
    </lineage>
</organism>
<protein>
    <submittedName>
        <fullName evidence="2">Uncharacterized protein</fullName>
    </submittedName>
</protein>
<gene>
    <name evidence="2" type="ORF">BV898_16636</name>
</gene>
<dbReference type="Proteomes" id="UP000192578">
    <property type="component" value="Unassembled WGS sequence"/>
</dbReference>
<evidence type="ECO:0000256" key="1">
    <source>
        <dbReference type="SAM" id="MobiDB-lite"/>
    </source>
</evidence>
<dbReference type="EMBL" id="MTYJ01000255">
    <property type="protein sequence ID" value="OWA52177.1"/>
    <property type="molecule type" value="Genomic_DNA"/>
</dbReference>
<feature type="region of interest" description="Disordered" evidence="1">
    <location>
        <begin position="110"/>
        <end position="164"/>
    </location>
</feature>
<proteinExistence type="predicted"/>
<comment type="caution">
    <text evidence="2">The sequence shown here is derived from an EMBL/GenBank/DDBJ whole genome shotgun (WGS) entry which is preliminary data.</text>
</comment>
<dbReference type="AlphaFoldDB" id="A0A9X6RLU1"/>
<feature type="compositionally biased region" description="Basic residues" evidence="1">
    <location>
        <begin position="153"/>
        <end position="164"/>
    </location>
</feature>
<keyword evidence="3" id="KW-1185">Reference proteome</keyword>
<evidence type="ECO:0000313" key="2">
    <source>
        <dbReference type="EMBL" id="OWA52177.1"/>
    </source>
</evidence>